<reference evidence="5 6" key="1">
    <citation type="submission" date="2019-05" db="EMBL/GenBank/DDBJ databases">
        <title>Emergence of the Ug99 lineage of the wheat stem rust pathogen through somatic hybridization.</title>
        <authorList>
            <person name="Li F."/>
            <person name="Upadhyaya N.M."/>
            <person name="Sperschneider J."/>
            <person name="Matny O."/>
            <person name="Nguyen-Phuc H."/>
            <person name="Mago R."/>
            <person name="Raley C."/>
            <person name="Miller M.E."/>
            <person name="Silverstein K.A.T."/>
            <person name="Henningsen E."/>
            <person name="Hirsch C.D."/>
            <person name="Visser B."/>
            <person name="Pretorius Z.A."/>
            <person name="Steffenson B.J."/>
            <person name="Schwessinger B."/>
            <person name="Dodds P.N."/>
            <person name="Figueroa M."/>
        </authorList>
    </citation>
    <scope>NUCLEOTIDE SEQUENCE [LARGE SCALE GENOMIC DNA]</scope>
    <source>
        <strain evidence="5">21-0</strain>
    </source>
</reference>
<dbReference type="InterPro" id="IPR027417">
    <property type="entry name" value="P-loop_NTPase"/>
</dbReference>
<dbReference type="AlphaFoldDB" id="A0A5B0PQD6"/>
<dbReference type="OrthoDB" id="5575062at2759"/>
<keyword evidence="2" id="KW-0498">Mitosis</keyword>
<organism evidence="5 6">
    <name type="scientific">Puccinia graminis f. sp. tritici</name>
    <dbReference type="NCBI Taxonomy" id="56615"/>
    <lineage>
        <taxon>Eukaryota</taxon>
        <taxon>Fungi</taxon>
        <taxon>Dikarya</taxon>
        <taxon>Basidiomycota</taxon>
        <taxon>Pucciniomycotina</taxon>
        <taxon>Pucciniomycetes</taxon>
        <taxon>Pucciniales</taxon>
        <taxon>Pucciniaceae</taxon>
        <taxon>Puccinia</taxon>
    </lineage>
</organism>
<keyword evidence="4" id="KW-0131">Cell cycle</keyword>
<dbReference type="GO" id="GO:0003677">
    <property type="term" value="F:DNA binding"/>
    <property type="evidence" value="ECO:0007669"/>
    <property type="project" value="TreeGrafter"/>
</dbReference>
<dbReference type="Gene3D" id="3.40.50.300">
    <property type="entry name" value="P-loop containing nucleotide triphosphate hydrolases"/>
    <property type="match status" value="1"/>
</dbReference>
<dbReference type="PANTHER" id="PTHR18937">
    <property type="entry name" value="STRUCTURAL MAINTENANCE OF CHROMOSOMES SMC FAMILY MEMBER"/>
    <property type="match status" value="1"/>
</dbReference>
<keyword evidence="3" id="KW-0539">Nucleus</keyword>
<evidence type="ECO:0000256" key="1">
    <source>
        <dbReference type="ARBA" id="ARBA00022618"/>
    </source>
</evidence>
<evidence type="ECO:0000256" key="4">
    <source>
        <dbReference type="ARBA" id="ARBA00023306"/>
    </source>
</evidence>
<evidence type="ECO:0000256" key="2">
    <source>
        <dbReference type="ARBA" id="ARBA00022776"/>
    </source>
</evidence>
<accession>A0A5B0PQD6</accession>
<evidence type="ECO:0000256" key="3">
    <source>
        <dbReference type="ARBA" id="ARBA00023242"/>
    </source>
</evidence>
<dbReference type="GO" id="GO:0005634">
    <property type="term" value="C:nucleus"/>
    <property type="evidence" value="ECO:0007669"/>
    <property type="project" value="TreeGrafter"/>
</dbReference>
<dbReference type="EMBL" id="VSWC01000053">
    <property type="protein sequence ID" value="KAA1102179.1"/>
    <property type="molecule type" value="Genomic_DNA"/>
</dbReference>
<proteinExistence type="predicted"/>
<keyword evidence="1" id="KW-0132">Cell division</keyword>
<evidence type="ECO:0000313" key="6">
    <source>
        <dbReference type="Proteomes" id="UP000324748"/>
    </source>
</evidence>
<name>A0A5B0PQD6_PUCGR</name>
<gene>
    <name evidence="5" type="primary">SMC1_6</name>
    <name evidence="5" type="ORF">PGT21_036574</name>
</gene>
<comment type="caution">
    <text evidence="5">The sequence shown here is derived from an EMBL/GenBank/DDBJ whole genome shotgun (WGS) entry which is preliminary data.</text>
</comment>
<dbReference type="PANTHER" id="PTHR18937:SF12">
    <property type="entry name" value="STRUCTURAL MAINTENANCE OF CHROMOSOMES PROTEIN"/>
    <property type="match status" value="1"/>
</dbReference>
<evidence type="ECO:0000313" key="5">
    <source>
        <dbReference type="EMBL" id="KAA1102179.1"/>
    </source>
</evidence>
<dbReference type="GO" id="GO:0051301">
    <property type="term" value="P:cell division"/>
    <property type="evidence" value="ECO:0007669"/>
    <property type="project" value="UniProtKB-KW"/>
</dbReference>
<dbReference type="GO" id="GO:0008278">
    <property type="term" value="C:cohesin complex"/>
    <property type="evidence" value="ECO:0007669"/>
    <property type="project" value="TreeGrafter"/>
</dbReference>
<keyword evidence="6" id="KW-1185">Reference proteome</keyword>
<dbReference type="GO" id="GO:0007062">
    <property type="term" value="P:sister chromatid cohesion"/>
    <property type="evidence" value="ECO:0007669"/>
    <property type="project" value="TreeGrafter"/>
</dbReference>
<protein>
    <submittedName>
        <fullName evidence="5">Structural maintenance of chromosomes protein 1</fullName>
    </submittedName>
</protein>
<dbReference type="Proteomes" id="UP000324748">
    <property type="component" value="Unassembled WGS sequence"/>
</dbReference>
<sequence length="102" mass="11832">MPLHSVEVDNFKSYKGVQTIGPFKHFTAVIGPNGAESRLFWESDPPKLRSTQLKDLIYKAGELEDSSTPHEQPKKSICHRQLYRSQEWSTVSVFPNNHRFFR</sequence>